<name>A0AAW0K9H1_QUESU</name>
<dbReference type="Proteomes" id="UP000237347">
    <property type="component" value="Unassembled WGS sequence"/>
</dbReference>
<keyword evidence="2" id="KW-1185">Reference proteome</keyword>
<protein>
    <submittedName>
        <fullName evidence="1">Uncharacterized protein</fullName>
    </submittedName>
</protein>
<comment type="caution">
    <text evidence="1">The sequence shown here is derived from an EMBL/GenBank/DDBJ whole genome shotgun (WGS) entry which is preliminary data.</text>
</comment>
<accession>A0AAW0K9H1</accession>
<evidence type="ECO:0000313" key="2">
    <source>
        <dbReference type="Proteomes" id="UP000237347"/>
    </source>
</evidence>
<reference evidence="1 2" key="1">
    <citation type="journal article" date="2018" name="Sci. Data">
        <title>The draft genome sequence of cork oak.</title>
        <authorList>
            <person name="Ramos A.M."/>
            <person name="Usie A."/>
            <person name="Barbosa P."/>
            <person name="Barros P.M."/>
            <person name="Capote T."/>
            <person name="Chaves I."/>
            <person name="Simoes F."/>
            <person name="Abreu I."/>
            <person name="Carrasquinho I."/>
            <person name="Faro C."/>
            <person name="Guimaraes J.B."/>
            <person name="Mendonca D."/>
            <person name="Nobrega F."/>
            <person name="Rodrigues L."/>
            <person name="Saibo N.J.M."/>
            <person name="Varela M.C."/>
            <person name="Egas C."/>
            <person name="Matos J."/>
            <person name="Miguel C.M."/>
            <person name="Oliveira M.M."/>
            <person name="Ricardo C.P."/>
            <person name="Goncalves S."/>
        </authorList>
    </citation>
    <scope>NUCLEOTIDE SEQUENCE [LARGE SCALE GENOMIC DNA]</scope>
    <source>
        <strain evidence="2">cv. HL8</strain>
    </source>
</reference>
<evidence type="ECO:0000313" key="1">
    <source>
        <dbReference type="EMBL" id="KAK7835732.1"/>
    </source>
</evidence>
<gene>
    <name evidence="1" type="ORF">CFP56_023214</name>
</gene>
<organism evidence="1 2">
    <name type="scientific">Quercus suber</name>
    <name type="common">Cork oak</name>
    <dbReference type="NCBI Taxonomy" id="58331"/>
    <lineage>
        <taxon>Eukaryota</taxon>
        <taxon>Viridiplantae</taxon>
        <taxon>Streptophyta</taxon>
        <taxon>Embryophyta</taxon>
        <taxon>Tracheophyta</taxon>
        <taxon>Spermatophyta</taxon>
        <taxon>Magnoliopsida</taxon>
        <taxon>eudicotyledons</taxon>
        <taxon>Gunneridae</taxon>
        <taxon>Pentapetalae</taxon>
        <taxon>rosids</taxon>
        <taxon>fabids</taxon>
        <taxon>Fagales</taxon>
        <taxon>Fagaceae</taxon>
        <taxon>Quercus</taxon>
    </lineage>
</organism>
<sequence length="70" mass="7897">MKAEVQRASAVPINFYAIRSIHIKFNPEEQSAECCKLTNISLSNTATELTPFDPLKNNFNVVVPYLVQNK</sequence>
<proteinExistence type="predicted"/>
<dbReference type="EMBL" id="PKMF04000365">
    <property type="protein sequence ID" value="KAK7835732.1"/>
    <property type="molecule type" value="Genomic_DNA"/>
</dbReference>
<dbReference type="AlphaFoldDB" id="A0AAW0K9H1"/>